<dbReference type="Proteomes" id="UP000471293">
    <property type="component" value="Unassembled WGS sequence"/>
</dbReference>
<evidence type="ECO:0000256" key="1">
    <source>
        <dbReference type="ARBA" id="ARBA00022833"/>
    </source>
</evidence>
<proteinExistence type="predicted"/>
<comment type="caution">
    <text evidence="2">The sequence shown here is derived from an EMBL/GenBank/DDBJ whole genome shotgun (WGS) entry which is preliminary data.</text>
</comment>
<dbReference type="GO" id="GO:0016137">
    <property type="term" value="P:glycoside metabolic process"/>
    <property type="evidence" value="ECO:0007669"/>
    <property type="project" value="UniProtKB-ARBA"/>
</dbReference>
<protein>
    <submittedName>
        <fullName evidence="2">PIG-L family deacetylase</fullName>
    </submittedName>
</protein>
<evidence type="ECO:0000313" key="3">
    <source>
        <dbReference type="Proteomes" id="UP000471293"/>
    </source>
</evidence>
<name>A0A6N9U1Z6_STRHA</name>
<sequence>MASRPGSHPASRTPSRTVVLSPHFDDAALSLAGFLPTVTGPVDVVTVHGGAPAPDAPVSWWDTQCGFSSAAEAHRARLAEDAAACALLGVGQIVLDHADGPYAPEGATLHHLEALLRDLPLDTRILVPLGSNQPDHEAVRRLAMSVLAEREAPLPWVYADLPYTGHLPEWGRPEASEALARSPMCGLAYQDLLTTHRTTVRHASTLDDDRWAAKRAAVLCHGSQLAPLAADHGGFLARTGPLRAELIWSLEARDTAPATPAPAKAATC</sequence>
<dbReference type="Pfam" id="PF02585">
    <property type="entry name" value="PIG-L"/>
    <property type="match status" value="1"/>
</dbReference>
<gene>
    <name evidence="2" type="ORF">G3I29_20320</name>
</gene>
<dbReference type="RefSeq" id="WP_164346588.1">
    <property type="nucleotide sequence ID" value="NZ_JAAGLQ010000439.1"/>
</dbReference>
<accession>A0A6N9U1Z6</accession>
<dbReference type="SUPFAM" id="SSF102588">
    <property type="entry name" value="LmbE-like"/>
    <property type="match status" value="1"/>
</dbReference>
<evidence type="ECO:0000313" key="2">
    <source>
        <dbReference type="EMBL" id="NEA17810.1"/>
    </source>
</evidence>
<organism evidence="2 3">
    <name type="scientific">Streptomyces halstedii</name>
    <dbReference type="NCBI Taxonomy" id="1944"/>
    <lineage>
        <taxon>Bacteria</taxon>
        <taxon>Bacillati</taxon>
        <taxon>Actinomycetota</taxon>
        <taxon>Actinomycetes</taxon>
        <taxon>Kitasatosporales</taxon>
        <taxon>Streptomycetaceae</taxon>
        <taxon>Streptomyces</taxon>
    </lineage>
</organism>
<dbReference type="EMBL" id="JAAGLQ010000439">
    <property type="protein sequence ID" value="NEA17810.1"/>
    <property type="molecule type" value="Genomic_DNA"/>
</dbReference>
<dbReference type="InterPro" id="IPR024078">
    <property type="entry name" value="LmbE-like_dom_sf"/>
</dbReference>
<dbReference type="AlphaFoldDB" id="A0A6N9U1Z6"/>
<dbReference type="Gene3D" id="3.40.50.10320">
    <property type="entry name" value="LmbE-like"/>
    <property type="match status" value="1"/>
</dbReference>
<reference evidence="2 3" key="1">
    <citation type="submission" date="2020-01" db="EMBL/GenBank/DDBJ databases">
        <title>Insect and environment-associated Actinomycetes.</title>
        <authorList>
            <person name="Currrie C."/>
            <person name="Chevrette M."/>
            <person name="Carlson C."/>
            <person name="Stubbendieck R."/>
            <person name="Wendt-Pienkowski E."/>
        </authorList>
    </citation>
    <scope>NUCLEOTIDE SEQUENCE [LARGE SCALE GENOMIC DNA]</scope>
    <source>
        <strain evidence="2 3">SID11342</strain>
    </source>
</reference>
<keyword evidence="1" id="KW-0862">Zinc</keyword>
<dbReference type="InterPro" id="IPR003737">
    <property type="entry name" value="GlcNAc_PI_deacetylase-related"/>
</dbReference>